<keyword evidence="2 5" id="KW-0418">Kinase</keyword>
<comment type="similarity">
    <text evidence="5">Belongs to the NAD kinase family.</text>
</comment>
<feature type="binding site" evidence="5">
    <location>
        <begin position="133"/>
        <end position="134"/>
    </location>
    <ligand>
        <name>NAD(+)</name>
        <dbReference type="ChEBI" id="CHEBI:57540"/>
    </ligand>
</feature>
<feature type="binding site" evidence="5">
    <location>
        <position position="230"/>
    </location>
    <ligand>
        <name>NAD(+)</name>
        <dbReference type="ChEBI" id="CHEBI:57540"/>
    </ligand>
</feature>
<dbReference type="InterPro" id="IPR017437">
    <property type="entry name" value="ATP-NAD_kinase_PpnK-typ_C"/>
</dbReference>
<dbReference type="PATRIC" id="fig|1550241.5.peg.1445"/>
<dbReference type="HOGENOM" id="CLU_008831_0_2_2"/>
<evidence type="ECO:0000256" key="2">
    <source>
        <dbReference type="ARBA" id="ARBA00022777"/>
    </source>
</evidence>
<dbReference type="STRING" id="1550241.MA03_06975"/>
<keyword evidence="7" id="KW-1185">Reference proteome</keyword>
<comment type="subcellular location">
    <subcellularLocation>
        <location evidence="5">Cytoplasm</location>
    </subcellularLocation>
</comment>
<feature type="active site" description="Proton acceptor" evidence="5">
    <location>
        <position position="64"/>
    </location>
</feature>
<dbReference type="GO" id="GO:0006741">
    <property type="term" value="P:NADP+ biosynthetic process"/>
    <property type="evidence" value="ECO:0007669"/>
    <property type="project" value="UniProtKB-UniRule"/>
</dbReference>
<evidence type="ECO:0000256" key="3">
    <source>
        <dbReference type="ARBA" id="ARBA00022857"/>
    </source>
</evidence>
<reference evidence="6 7" key="1">
    <citation type="journal article" date="2015" name="Stand. Genomic Sci.">
        <title>Complete genome sequence of and proposal of Thermofilum uzonense sp. nov. a novel hyperthermophilic crenarchaeon and emended description of the genus Thermofilum.</title>
        <authorList>
            <person name="Toshchakov S.V."/>
            <person name="Korzhenkov A.A."/>
            <person name="Samarov N.I."/>
            <person name="Mazunin I.O."/>
            <person name="Mozhey O.I."/>
            <person name="Shmyr I.S."/>
            <person name="Derbikova K.S."/>
            <person name="Taranov E.A."/>
            <person name="Dominova I.N."/>
            <person name="Bonch-Osmolovskaya E.A."/>
            <person name="Patrushev M.V."/>
            <person name="Podosokorskaya O.A."/>
            <person name="Kublanov I.V."/>
        </authorList>
    </citation>
    <scope>NUCLEOTIDE SEQUENCE [LARGE SCALE GENOMIC DNA]</scope>
    <source>
        <strain evidence="6 7">1807-2</strain>
    </source>
</reference>
<dbReference type="GO" id="GO:0003951">
    <property type="term" value="F:NAD+ kinase activity"/>
    <property type="evidence" value="ECO:0007669"/>
    <property type="project" value="UniProtKB-UniRule"/>
</dbReference>
<dbReference type="HAMAP" id="MF_00361">
    <property type="entry name" value="NAD_kinase"/>
    <property type="match status" value="1"/>
</dbReference>
<dbReference type="EC" id="2.7.1.23" evidence="5"/>
<dbReference type="Pfam" id="PF01513">
    <property type="entry name" value="NAD_kinase"/>
    <property type="match status" value="1"/>
</dbReference>
<dbReference type="PANTHER" id="PTHR20275:SF0">
    <property type="entry name" value="NAD KINASE"/>
    <property type="match status" value="1"/>
</dbReference>
<feature type="binding site" evidence="5">
    <location>
        <position position="69"/>
    </location>
    <ligand>
        <name>NAD(+)</name>
        <dbReference type="ChEBI" id="CHEBI:57540"/>
    </ligand>
</feature>
<keyword evidence="5" id="KW-0547">Nucleotide-binding</keyword>
<organism evidence="6 7">
    <name type="scientific">Infirmifilum uzonense</name>
    <dbReference type="NCBI Taxonomy" id="1550241"/>
    <lineage>
        <taxon>Archaea</taxon>
        <taxon>Thermoproteota</taxon>
        <taxon>Thermoprotei</taxon>
        <taxon>Thermofilales</taxon>
        <taxon>Thermofilaceae</taxon>
        <taxon>Infirmifilum</taxon>
    </lineage>
</organism>
<dbReference type="GeneID" id="25401960"/>
<dbReference type="GO" id="GO:0019674">
    <property type="term" value="P:NAD+ metabolic process"/>
    <property type="evidence" value="ECO:0007669"/>
    <property type="project" value="InterPro"/>
</dbReference>
<dbReference type="RefSeq" id="WP_052884560.1">
    <property type="nucleotide sequence ID" value="NZ_CP009961.1"/>
</dbReference>
<dbReference type="KEGG" id="thf:MA03_06975"/>
<keyword evidence="4 5" id="KW-0520">NAD</keyword>
<keyword evidence="5" id="KW-0067">ATP-binding</keyword>
<protein>
    <recommendedName>
        <fullName evidence="5">NAD kinase</fullName>
        <ecNumber evidence="5">2.7.1.23</ecNumber>
    </recommendedName>
    <alternativeName>
        <fullName evidence="5">ATP-dependent NAD kinase</fullName>
    </alternativeName>
</protein>
<dbReference type="Pfam" id="PF20143">
    <property type="entry name" value="NAD_kinase_C"/>
    <property type="match status" value="1"/>
</dbReference>
<keyword evidence="5" id="KW-0963">Cytoplasm</keyword>
<evidence type="ECO:0000256" key="5">
    <source>
        <dbReference type="HAMAP-Rule" id="MF_00361"/>
    </source>
</evidence>
<dbReference type="OrthoDB" id="77798at2157"/>
<evidence type="ECO:0000313" key="6">
    <source>
        <dbReference type="EMBL" id="AKG39032.1"/>
    </source>
</evidence>
<dbReference type="SUPFAM" id="SSF111331">
    <property type="entry name" value="NAD kinase/diacylglycerol kinase-like"/>
    <property type="match status" value="1"/>
</dbReference>
<dbReference type="Gene3D" id="3.40.50.10330">
    <property type="entry name" value="Probable inorganic polyphosphate/atp-NAD kinase, domain 1"/>
    <property type="match status" value="1"/>
</dbReference>
<dbReference type="GO" id="GO:0046872">
    <property type="term" value="F:metal ion binding"/>
    <property type="evidence" value="ECO:0007669"/>
    <property type="project" value="UniProtKB-UniRule"/>
</dbReference>
<dbReference type="InterPro" id="IPR016064">
    <property type="entry name" value="NAD/diacylglycerol_kinase_sf"/>
</dbReference>
<keyword evidence="3 5" id="KW-0521">NADP</keyword>
<feature type="binding site" evidence="5">
    <location>
        <begin position="64"/>
        <end position="65"/>
    </location>
    <ligand>
        <name>NAD(+)</name>
        <dbReference type="ChEBI" id="CHEBI:57540"/>
    </ligand>
</feature>
<dbReference type="GO" id="GO:0005737">
    <property type="term" value="C:cytoplasm"/>
    <property type="evidence" value="ECO:0007669"/>
    <property type="project" value="UniProtKB-SubCell"/>
</dbReference>
<evidence type="ECO:0000256" key="4">
    <source>
        <dbReference type="ARBA" id="ARBA00023027"/>
    </source>
</evidence>
<accession>A0A0F7FJF5</accession>
<keyword evidence="1 5" id="KW-0808">Transferase</keyword>
<feature type="binding site" evidence="5">
    <location>
        <position position="162"/>
    </location>
    <ligand>
        <name>NAD(+)</name>
        <dbReference type="ChEBI" id="CHEBI:57540"/>
    </ligand>
</feature>
<feature type="binding site" evidence="5">
    <location>
        <begin position="173"/>
        <end position="178"/>
    </location>
    <ligand>
        <name>NAD(+)</name>
        <dbReference type="ChEBI" id="CHEBI:57540"/>
    </ligand>
</feature>
<comment type="caution">
    <text evidence="5">Lacks conserved residue(s) required for the propagation of feature annotation.</text>
</comment>
<dbReference type="InterPro" id="IPR002504">
    <property type="entry name" value="NADK"/>
</dbReference>
<feature type="binding site" evidence="5">
    <location>
        <position position="170"/>
    </location>
    <ligand>
        <name>NAD(+)</name>
        <dbReference type="ChEBI" id="CHEBI:57540"/>
    </ligand>
</feature>
<comment type="cofactor">
    <cofactor evidence="5">
        <name>a divalent metal cation</name>
        <dbReference type="ChEBI" id="CHEBI:60240"/>
    </cofactor>
</comment>
<evidence type="ECO:0000313" key="7">
    <source>
        <dbReference type="Proteomes" id="UP000067434"/>
    </source>
</evidence>
<dbReference type="InterPro" id="IPR017438">
    <property type="entry name" value="ATP-NAD_kinase_N"/>
</dbReference>
<name>A0A0F7FJF5_9CREN</name>
<evidence type="ECO:0000256" key="1">
    <source>
        <dbReference type="ARBA" id="ARBA00022679"/>
    </source>
</evidence>
<feature type="binding site" evidence="5">
    <location>
        <position position="143"/>
    </location>
    <ligand>
        <name>NAD(+)</name>
        <dbReference type="ChEBI" id="CHEBI:57540"/>
    </ligand>
</feature>
<dbReference type="AlphaFoldDB" id="A0A0F7FJF5"/>
<gene>
    <name evidence="5" type="primary">nadK</name>
    <name evidence="6" type="ORF">MA03_06975</name>
</gene>
<sequence>MRVWVKSSGIDSNILDWVKKLDSFLENNGVEVYVDPVLGHVLRREVLPESEAERADFAIILGGDGALLRSVQKSNGRLPPVIGFTVIGVGFFLYYKVEDYPKVLANIFSGKYGVESVRLGEYVAERFKGVFLNELSVWPHTGRLIEFEVSVGGEKLYHARSDGIIVATAAGSTAHALSYGSPIIMPPDTPVLEVVFPGVLSPLIKPLITYSHEIELQVMTLPALMSVDGQNTTNLEHASIIRVKPSDMALKLVKVSDYMRSFNERIRLRLTDRGLSRII</sequence>
<comment type="catalytic activity">
    <reaction evidence="5">
        <text>NAD(+) + ATP = ADP + NADP(+) + H(+)</text>
        <dbReference type="Rhea" id="RHEA:18629"/>
        <dbReference type="ChEBI" id="CHEBI:15378"/>
        <dbReference type="ChEBI" id="CHEBI:30616"/>
        <dbReference type="ChEBI" id="CHEBI:57540"/>
        <dbReference type="ChEBI" id="CHEBI:58349"/>
        <dbReference type="ChEBI" id="CHEBI:456216"/>
        <dbReference type="EC" id="2.7.1.23"/>
    </reaction>
</comment>
<dbReference type="GO" id="GO:0005524">
    <property type="term" value="F:ATP binding"/>
    <property type="evidence" value="ECO:0007669"/>
    <property type="project" value="UniProtKB-KW"/>
</dbReference>
<comment type="function">
    <text evidence="5">Involved in the regulation of the intracellular balance of NAD and NADP, and is a key enzyme in the biosynthesis of NADP. Catalyzes specifically the phosphorylation on 2'-hydroxyl of the adenosine moiety of NAD to yield NADP.</text>
</comment>
<proteinExistence type="inferred from homology"/>
<dbReference type="PANTHER" id="PTHR20275">
    <property type="entry name" value="NAD KINASE"/>
    <property type="match status" value="1"/>
</dbReference>
<dbReference type="Gene3D" id="2.60.200.30">
    <property type="entry name" value="Probable inorganic polyphosphate/atp-NAD kinase, domain 2"/>
    <property type="match status" value="1"/>
</dbReference>
<feature type="binding site" evidence="5">
    <location>
        <position position="160"/>
    </location>
    <ligand>
        <name>NAD(+)</name>
        <dbReference type="ChEBI" id="CHEBI:57540"/>
    </ligand>
</feature>
<dbReference type="Proteomes" id="UP000067434">
    <property type="component" value="Chromosome"/>
</dbReference>
<dbReference type="EMBL" id="CP009961">
    <property type="protein sequence ID" value="AKG39032.1"/>
    <property type="molecule type" value="Genomic_DNA"/>
</dbReference>